<reference evidence="2" key="1">
    <citation type="submission" date="2014-12" db="EMBL/GenBank/DDBJ databases">
        <title>Insight into the proteome of Arion vulgaris.</title>
        <authorList>
            <person name="Aradska J."/>
            <person name="Bulat T."/>
            <person name="Smidak R."/>
            <person name="Sarate P."/>
            <person name="Gangsoo J."/>
            <person name="Sialana F."/>
            <person name="Bilban M."/>
            <person name="Lubec G."/>
        </authorList>
    </citation>
    <scope>NUCLEOTIDE SEQUENCE</scope>
    <source>
        <tissue evidence="2">Skin</tissue>
    </source>
</reference>
<dbReference type="EMBL" id="HACG01003508">
    <property type="protein sequence ID" value="CEK50373.1"/>
    <property type="molecule type" value="Transcribed_RNA"/>
</dbReference>
<organism evidence="2">
    <name type="scientific">Arion vulgaris</name>
    <dbReference type="NCBI Taxonomy" id="1028688"/>
    <lineage>
        <taxon>Eukaryota</taxon>
        <taxon>Metazoa</taxon>
        <taxon>Spiralia</taxon>
        <taxon>Lophotrochozoa</taxon>
        <taxon>Mollusca</taxon>
        <taxon>Gastropoda</taxon>
        <taxon>Heterobranchia</taxon>
        <taxon>Euthyneura</taxon>
        <taxon>Panpulmonata</taxon>
        <taxon>Eupulmonata</taxon>
        <taxon>Stylommatophora</taxon>
        <taxon>Helicina</taxon>
        <taxon>Arionoidea</taxon>
        <taxon>Arionidae</taxon>
        <taxon>Arion</taxon>
    </lineage>
</organism>
<feature type="compositionally biased region" description="Polar residues" evidence="1">
    <location>
        <begin position="44"/>
        <end position="98"/>
    </location>
</feature>
<feature type="non-terminal residue" evidence="2">
    <location>
        <position position="142"/>
    </location>
</feature>
<protein>
    <submittedName>
        <fullName evidence="2">Uncharacterized protein</fullName>
    </submittedName>
</protein>
<sequence length="142" mass="14594">MSGSNDGSAGTLNNLLRYRFTKKTISKLDHTELQDNGQCVGMSRENSNNSSDSQATVFYGSQKSLGTSQASFDSQSTISPSFGQNAKTSTIGSTAQKAVSSSPSSPVFMSKTNPPAVALKISTISGPKSALGDGKPSSTAGC</sequence>
<name>A0A0B6Y2N8_9EUPU</name>
<feature type="region of interest" description="Disordered" evidence="1">
    <location>
        <begin position="29"/>
        <end position="112"/>
    </location>
</feature>
<evidence type="ECO:0000256" key="1">
    <source>
        <dbReference type="SAM" id="MobiDB-lite"/>
    </source>
</evidence>
<accession>A0A0B6Y2N8</accession>
<evidence type="ECO:0000313" key="2">
    <source>
        <dbReference type="EMBL" id="CEK50373.1"/>
    </source>
</evidence>
<gene>
    <name evidence="2" type="primary">ORF10586</name>
</gene>
<proteinExistence type="predicted"/>
<dbReference type="AlphaFoldDB" id="A0A0B6Y2N8"/>